<dbReference type="PROSITE" id="PS50887">
    <property type="entry name" value="GGDEF"/>
    <property type="match status" value="1"/>
</dbReference>
<dbReference type="EMBL" id="FNZI01000001">
    <property type="protein sequence ID" value="SEJ00066.1"/>
    <property type="molecule type" value="Genomic_DNA"/>
</dbReference>
<dbReference type="RefSeq" id="WP_052406112.1">
    <property type="nucleotide sequence ID" value="NZ_BBLU01000018.1"/>
</dbReference>
<keyword evidence="4" id="KW-1185">Reference proteome</keyword>
<evidence type="ECO:0000256" key="1">
    <source>
        <dbReference type="SAM" id="Phobius"/>
    </source>
</evidence>
<feature type="transmembrane region" description="Helical" evidence="1">
    <location>
        <begin position="159"/>
        <end position="182"/>
    </location>
</feature>
<accession>A0A1H6V8C5</accession>
<dbReference type="GO" id="GO:0052621">
    <property type="term" value="F:diguanylate cyclase activity"/>
    <property type="evidence" value="ECO:0007669"/>
    <property type="project" value="TreeGrafter"/>
</dbReference>
<organism evidence="3 4">
    <name type="scientific">Demequina mangrovi</name>
    <dbReference type="NCBI Taxonomy" id="1043493"/>
    <lineage>
        <taxon>Bacteria</taxon>
        <taxon>Bacillati</taxon>
        <taxon>Actinomycetota</taxon>
        <taxon>Actinomycetes</taxon>
        <taxon>Micrococcales</taxon>
        <taxon>Demequinaceae</taxon>
        <taxon>Demequina</taxon>
    </lineage>
</organism>
<dbReference type="eggNOG" id="COG3706">
    <property type="taxonomic scope" value="Bacteria"/>
</dbReference>
<dbReference type="STRING" id="1043493.SAMN05421637_0693"/>
<keyword evidence="1" id="KW-0812">Transmembrane</keyword>
<feature type="transmembrane region" description="Helical" evidence="1">
    <location>
        <begin position="194"/>
        <end position="213"/>
    </location>
</feature>
<proteinExistence type="predicted"/>
<dbReference type="SUPFAM" id="SSF55073">
    <property type="entry name" value="Nucleotide cyclase"/>
    <property type="match status" value="1"/>
</dbReference>
<dbReference type="PANTHER" id="PTHR45138:SF9">
    <property type="entry name" value="DIGUANYLATE CYCLASE DGCM-RELATED"/>
    <property type="match status" value="1"/>
</dbReference>
<dbReference type="AlphaFoldDB" id="A0A1H6V8C5"/>
<feature type="domain" description="GGDEF" evidence="2">
    <location>
        <begin position="258"/>
        <end position="388"/>
    </location>
</feature>
<dbReference type="Proteomes" id="UP000183315">
    <property type="component" value="Unassembled WGS sequence"/>
</dbReference>
<keyword evidence="1" id="KW-0472">Membrane</keyword>
<dbReference type="SMART" id="SM00267">
    <property type="entry name" value="GGDEF"/>
    <property type="match status" value="1"/>
</dbReference>
<name>A0A1H6V8C5_9MICO</name>
<dbReference type="GO" id="GO:0005886">
    <property type="term" value="C:plasma membrane"/>
    <property type="evidence" value="ECO:0007669"/>
    <property type="project" value="TreeGrafter"/>
</dbReference>
<gene>
    <name evidence="3" type="ORF">SAMN05421637_0693</name>
</gene>
<sequence length="389" mass="41079">MLDPLTLRVAMTAVAATLLVLSYAGVYLRDRSRFSGWWSAALVMVAIGTALYTLNGTSVQALSTPAANAISVTGAVFTWAAARSLRGAGTGRLRLAAAPAGVLVVTAFDSPATDIWAGGAIFLAATAGYFGLAAHAMWRVRQVHRDSGGRYSSAGADRATMVLGFGVGSLSALYAVRTLLFVAVGPDDALFEDLAGTIPTTLVLIVALVVVTFTMTELSQAERVFDLEIRATRDALTGTWNRAEFERRASVRLEERRGRSTLVVADLDHFKALNDAHGHAAGDRALEAFGTATRHALGPRDVAGRLGGEEFAILLATDDVRTTQSRIEALRLEFAELAGSAGAGAPTVSYGIAAVAPDESFEQALRRADAAMYQAKRDGRDRVVVHGAR</sequence>
<dbReference type="InterPro" id="IPR050469">
    <property type="entry name" value="Diguanylate_Cyclase"/>
</dbReference>
<evidence type="ECO:0000259" key="2">
    <source>
        <dbReference type="PROSITE" id="PS50887"/>
    </source>
</evidence>
<dbReference type="CDD" id="cd01949">
    <property type="entry name" value="GGDEF"/>
    <property type="match status" value="1"/>
</dbReference>
<dbReference type="InterPro" id="IPR029787">
    <property type="entry name" value="Nucleotide_cyclase"/>
</dbReference>
<dbReference type="GO" id="GO:0043709">
    <property type="term" value="P:cell adhesion involved in single-species biofilm formation"/>
    <property type="evidence" value="ECO:0007669"/>
    <property type="project" value="TreeGrafter"/>
</dbReference>
<feature type="transmembrane region" description="Helical" evidence="1">
    <location>
        <begin position="35"/>
        <end position="54"/>
    </location>
</feature>
<evidence type="ECO:0000313" key="4">
    <source>
        <dbReference type="Proteomes" id="UP000183315"/>
    </source>
</evidence>
<dbReference type="Gene3D" id="3.30.70.270">
    <property type="match status" value="1"/>
</dbReference>
<dbReference type="FunFam" id="3.30.70.270:FF:000001">
    <property type="entry name" value="Diguanylate cyclase domain protein"/>
    <property type="match status" value="1"/>
</dbReference>
<protein>
    <submittedName>
        <fullName evidence="3">Diguanylate cyclase (GGDEF) domain-containing protein</fullName>
    </submittedName>
</protein>
<dbReference type="PANTHER" id="PTHR45138">
    <property type="entry name" value="REGULATORY COMPONENTS OF SENSORY TRANSDUCTION SYSTEM"/>
    <property type="match status" value="1"/>
</dbReference>
<dbReference type="InterPro" id="IPR000160">
    <property type="entry name" value="GGDEF_dom"/>
</dbReference>
<dbReference type="Pfam" id="PF00990">
    <property type="entry name" value="GGDEF"/>
    <property type="match status" value="1"/>
</dbReference>
<dbReference type="InterPro" id="IPR043128">
    <property type="entry name" value="Rev_trsase/Diguanyl_cyclase"/>
</dbReference>
<evidence type="ECO:0000313" key="3">
    <source>
        <dbReference type="EMBL" id="SEJ00066.1"/>
    </source>
</evidence>
<feature type="transmembrane region" description="Helical" evidence="1">
    <location>
        <begin position="115"/>
        <end position="138"/>
    </location>
</feature>
<reference evidence="4" key="1">
    <citation type="submission" date="2016-10" db="EMBL/GenBank/DDBJ databases">
        <authorList>
            <person name="Varghese N."/>
        </authorList>
    </citation>
    <scope>NUCLEOTIDE SEQUENCE [LARGE SCALE GENOMIC DNA]</scope>
    <source>
        <strain evidence="4">DSM 24868</strain>
    </source>
</reference>
<dbReference type="NCBIfam" id="TIGR00254">
    <property type="entry name" value="GGDEF"/>
    <property type="match status" value="1"/>
</dbReference>
<dbReference type="OrthoDB" id="23692at2"/>
<dbReference type="GO" id="GO:1902201">
    <property type="term" value="P:negative regulation of bacterial-type flagellum-dependent cell motility"/>
    <property type="evidence" value="ECO:0007669"/>
    <property type="project" value="TreeGrafter"/>
</dbReference>
<feature type="transmembrane region" description="Helical" evidence="1">
    <location>
        <begin position="6"/>
        <end position="28"/>
    </location>
</feature>
<keyword evidence="1" id="KW-1133">Transmembrane helix</keyword>